<dbReference type="Gene3D" id="3.30.2340.10">
    <property type="entry name" value="TruD, insertion domain"/>
    <property type="match status" value="1"/>
</dbReference>
<dbReference type="CDD" id="cd02575">
    <property type="entry name" value="PseudoU_synth_EcTruD"/>
    <property type="match status" value="1"/>
</dbReference>
<dbReference type="GO" id="GO:0008033">
    <property type="term" value="P:tRNA processing"/>
    <property type="evidence" value="ECO:0007669"/>
    <property type="project" value="UniProtKB-KW"/>
</dbReference>
<organism evidence="5">
    <name type="scientific">hydrothermal vent metagenome</name>
    <dbReference type="NCBI Taxonomy" id="652676"/>
    <lineage>
        <taxon>unclassified sequences</taxon>
        <taxon>metagenomes</taxon>
        <taxon>ecological metagenomes</taxon>
    </lineage>
</organism>
<proteinExistence type="inferred from homology"/>
<gene>
    <name evidence="5" type="ORF">MNBD_GAMMA25-2424</name>
</gene>
<dbReference type="GO" id="GO:0003723">
    <property type="term" value="F:RNA binding"/>
    <property type="evidence" value="ECO:0007669"/>
    <property type="project" value="InterPro"/>
</dbReference>
<evidence type="ECO:0000313" key="5">
    <source>
        <dbReference type="EMBL" id="VAX10748.1"/>
    </source>
</evidence>
<evidence type="ECO:0000256" key="1">
    <source>
        <dbReference type="ARBA" id="ARBA00007953"/>
    </source>
</evidence>
<dbReference type="NCBIfam" id="TIGR00094">
    <property type="entry name" value="tRNA_TruD_broad"/>
    <property type="match status" value="1"/>
</dbReference>
<dbReference type="AlphaFoldDB" id="A0A3B1BH81"/>
<dbReference type="InterPro" id="IPR050170">
    <property type="entry name" value="TruD_pseudoU_synthase"/>
</dbReference>
<comment type="similarity">
    <text evidence="1">Belongs to the pseudouridine synthase TruD family.</text>
</comment>
<protein>
    <submittedName>
        <fullName evidence="5">tRNA pseudouridine(13) synthase</fullName>
        <ecNumber evidence="5">5.4.99.27</ecNumber>
    </submittedName>
</protein>
<dbReference type="PANTHER" id="PTHR47811">
    <property type="entry name" value="TRNA PSEUDOURIDINE SYNTHASE D"/>
    <property type="match status" value="1"/>
</dbReference>
<dbReference type="InterPro" id="IPR020103">
    <property type="entry name" value="PsdUridine_synth_cat_dom_sf"/>
</dbReference>
<dbReference type="EC" id="5.4.99.27" evidence="5"/>
<name>A0A3B1BH81_9ZZZZ</name>
<dbReference type="PANTHER" id="PTHR47811:SF1">
    <property type="entry name" value="TRNA PSEUDOURIDINE SYNTHASE D"/>
    <property type="match status" value="1"/>
</dbReference>
<accession>A0A3B1BH81</accession>
<evidence type="ECO:0000259" key="4">
    <source>
        <dbReference type="PROSITE" id="PS50984"/>
    </source>
</evidence>
<sequence>MPLPYAYGEPEYSGIIRHCPEDFIVDEISDIKPDGEGEHVLLQIKKRNSNTDWLAKQLAQLASVVAKDVSYAGLKDRQAVTTQWFSVRLAGKEEPDWSELNSDEFEVLQVHRHNRKLRRGALKGNRFKLLIRELSSDQERLESRLEQIKQQGVPNYFGEQRFGIEGANLEKAQAMFAGKRIKSRHQRSMYLSAARSQLFNHVLSQRVRQQNWNQAIAGDVMLLAGSNSFFSINETDDELCQRVDSFDIHPSAILWGRGQAETQGPAAAMENELTEQFPDFCTGLEKAGLKAARRALRVVPEKMEWSYHPEQKQLALSFELPAGAYATVVLREVINCRLG</sequence>
<dbReference type="InterPro" id="IPR042214">
    <property type="entry name" value="TruD_catalytic"/>
</dbReference>
<dbReference type="PROSITE" id="PS50984">
    <property type="entry name" value="TRUD"/>
    <property type="match status" value="1"/>
</dbReference>
<keyword evidence="3 5" id="KW-0413">Isomerase</keyword>
<feature type="domain" description="TRUD" evidence="4">
    <location>
        <begin position="152"/>
        <end position="298"/>
    </location>
</feature>
<dbReference type="GO" id="GO:0001522">
    <property type="term" value="P:pseudouridine synthesis"/>
    <property type="evidence" value="ECO:0007669"/>
    <property type="project" value="InterPro"/>
</dbReference>
<evidence type="ECO:0000256" key="3">
    <source>
        <dbReference type="ARBA" id="ARBA00023235"/>
    </source>
</evidence>
<dbReference type="HAMAP" id="MF_01082">
    <property type="entry name" value="TruD"/>
    <property type="match status" value="1"/>
</dbReference>
<dbReference type="Pfam" id="PF01142">
    <property type="entry name" value="TruD"/>
    <property type="match status" value="2"/>
</dbReference>
<dbReference type="Gene3D" id="3.30.2350.20">
    <property type="entry name" value="TruD, catalytic domain"/>
    <property type="match status" value="1"/>
</dbReference>
<dbReference type="PROSITE" id="PS01268">
    <property type="entry name" value="UPF0024"/>
    <property type="match status" value="1"/>
</dbReference>
<evidence type="ECO:0000256" key="2">
    <source>
        <dbReference type="ARBA" id="ARBA00022694"/>
    </source>
</evidence>
<dbReference type="InterPro" id="IPR020119">
    <property type="entry name" value="PsdUridine_synth_TruD_CS"/>
</dbReference>
<dbReference type="GO" id="GO:0005829">
    <property type="term" value="C:cytosol"/>
    <property type="evidence" value="ECO:0007669"/>
    <property type="project" value="TreeGrafter"/>
</dbReference>
<dbReference type="EMBL" id="UOFY01000054">
    <property type="protein sequence ID" value="VAX10748.1"/>
    <property type="molecule type" value="Genomic_DNA"/>
</dbReference>
<keyword evidence="2" id="KW-0819">tRNA processing</keyword>
<dbReference type="NCBIfam" id="NF002153">
    <property type="entry name" value="PRK00984.1-2"/>
    <property type="match status" value="1"/>
</dbReference>
<dbReference type="InterPro" id="IPR043165">
    <property type="entry name" value="TruD_insert_sf"/>
</dbReference>
<dbReference type="GO" id="GO:0160150">
    <property type="term" value="F:tRNA pseudouridine(13) synthase activity"/>
    <property type="evidence" value="ECO:0007669"/>
    <property type="project" value="UniProtKB-EC"/>
</dbReference>
<dbReference type="SUPFAM" id="SSF55120">
    <property type="entry name" value="Pseudouridine synthase"/>
    <property type="match status" value="1"/>
</dbReference>
<dbReference type="InterPro" id="IPR011760">
    <property type="entry name" value="PsdUridine_synth_TruD_insert"/>
</dbReference>
<reference evidence="5" key="1">
    <citation type="submission" date="2018-06" db="EMBL/GenBank/DDBJ databases">
        <authorList>
            <person name="Zhirakovskaya E."/>
        </authorList>
    </citation>
    <scope>NUCLEOTIDE SEQUENCE</scope>
</reference>
<dbReference type="InterPro" id="IPR001656">
    <property type="entry name" value="PsdUridine_synth_TruD"/>
</dbReference>